<feature type="compositionally biased region" description="Pro residues" evidence="1">
    <location>
        <begin position="284"/>
        <end position="295"/>
    </location>
</feature>
<gene>
    <name evidence="2" type="ORF">H7F53_03280</name>
</gene>
<feature type="compositionally biased region" description="Low complexity" evidence="1">
    <location>
        <begin position="232"/>
        <end position="245"/>
    </location>
</feature>
<proteinExistence type="predicted"/>
<reference evidence="2 3" key="1">
    <citation type="submission" date="2020-08" db="EMBL/GenBank/DDBJ databases">
        <title>The genome sequence of type strain Novosphingobium piscinae KCTC 42194.</title>
        <authorList>
            <person name="Liu Y."/>
        </authorList>
    </citation>
    <scope>NUCLEOTIDE SEQUENCE [LARGE SCALE GENOMIC DNA]</scope>
    <source>
        <strain evidence="2 3">KCTC 42194</strain>
    </source>
</reference>
<dbReference type="PANTHER" id="PTHR24216">
    <property type="entry name" value="PAXILLIN-RELATED"/>
    <property type="match status" value="1"/>
</dbReference>
<accession>A0A7X1FWB1</accession>
<feature type="compositionally biased region" description="Pro residues" evidence="1">
    <location>
        <begin position="56"/>
        <end position="69"/>
    </location>
</feature>
<feature type="compositionally biased region" description="Pro residues" evidence="1">
    <location>
        <begin position="172"/>
        <end position="188"/>
    </location>
</feature>
<comment type="caution">
    <text evidence="2">The sequence shown here is derived from an EMBL/GenBank/DDBJ whole genome shotgun (WGS) entry which is preliminary data.</text>
</comment>
<dbReference type="AlphaFoldDB" id="A0A7X1FWB1"/>
<feature type="compositionally biased region" description="Low complexity" evidence="1">
    <location>
        <begin position="264"/>
        <end position="283"/>
    </location>
</feature>
<dbReference type="Proteomes" id="UP000551327">
    <property type="component" value="Unassembled WGS sequence"/>
</dbReference>
<feature type="region of interest" description="Disordered" evidence="1">
    <location>
        <begin position="34"/>
        <end position="92"/>
    </location>
</feature>
<organism evidence="2 3">
    <name type="scientific">Novosphingobium piscinae</name>
    <dbReference type="NCBI Taxonomy" id="1507448"/>
    <lineage>
        <taxon>Bacteria</taxon>
        <taxon>Pseudomonadati</taxon>
        <taxon>Pseudomonadota</taxon>
        <taxon>Alphaproteobacteria</taxon>
        <taxon>Sphingomonadales</taxon>
        <taxon>Sphingomonadaceae</taxon>
        <taxon>Novosphingobium</taxon>
    </lineage>
</organism>
<feature type="compositionally biased region" description="Pro residues" evidence="1">
    <location>
        <begin position="156"/>
        <end position="165"/>
    </location>
</feature>
<protein>
    <recommendedName>
        <fullName evidence="4">Carboxypeptidase regulatory-like domain-containing protein</fullName>
    </recommendedName>
</protein>
<dbReference type="PANTHER" id="PTHR24216:SF65">
    <property type="entry name" value="PAXILLIN-LIKE PROTEIN 1"/>
    <property type="match status" value="1"/>
</dbReference>
<feature type="compositionally biased region" description="Pro residues" evidence="1">
    <location>
        <begin position="112"/>
        <end position="128"/>
    </location>
</feature>
<dbReference type="SUPFAM" id="SSF49478">
    <property type="entry name" value="Cna protein B-type domain"/>
    <property type="match status" value="1"/>
</dbReference>
<dbReference type="EMBL" id="JACLAX010000002">
    <property type="protein sequence ID" value="MBC2668166.1"/>
    <property type="molecule type" value="Genomic_DNA"/>
</dbReference>
<evidence type="ECO:0000313" key="3">
    <source>
        <dbReference type="Proteomes" id="UP000551327"/>
    </source>
</evidence>
<keyword evidence="3" id="KW-1185">Reference proteome</keyword>
<feature type="compositionally biased region" description="Low complexity" evidence="1">
    <location>
        <begin position="129"/>
        <end position="143"/>
    </location>
</feature>
<feature type="compositionally biased region" description="Low complexity" evidence="1">
    <location>
        <begin position="296"/>
        <end position="311"/>
    </location>
</feature>
<evidence type="ECO:0000256" key="1">
    <source>
        <dbReference type="SAM" id="MobiDB-lite"/>
    </source>
</evidence>
<dbReference type="Gene3D" id="2.60.40.10">
    <property type="entry name" value="Immunoglobulins"/>
    <property type="match status" value="1"/>
</dbReference>
<feature type="compositionally biased region" description="Pro residues" evidence="1">
    <location>
        <begin position="246"/>
        <end position="263"/>
    </location>
</feature>
<dbReference type="InterPro" id="IPR013783">
    <property type="entry name" value="Ig-like_fold"/>
</dbReference>
<dbReference type="RefSeq" id="WP_185678045.1">
    <property type="nucleotide sequence ID" value="NZ_JACLAX010000002.1"/>
</dbReference>
<feature type="compositionally biased region" description="Low complexity" evidence="1">
    <location>
        <begin position="70"/>
        <end position="83"/>
    </location>
</feature>
<feature type="region of interest" description="Disordered" evidence="1">
    <location>
        <begin position="208"/>
        <end position="311"/>
    </location>
</feature>
<sequence length="1219" mass="127028">MNPHRRRAALRVGGAVISASLLLLVERCGREAEPARRAGLDGAQAPAVTADRAKPAPQPAPGLRPPLAPRPTTGAPRRWTGPPADSSLRGLVVGRPRRSATLVAANDALQPPALPAPDVQPPPVPSPGAEPGAPEPGAVARPATRTDRIAALALPPLAPDGPPTAPAAASEPDPPLAAAPAPSAPPRPAAAAEVPSLQGLAGVVQPREPLLGLADAEHRAAPAEPPPPSPLTLPAAAPPANDNAPLPRPAAEPPASGPTPSPAHPDAAATLPPAPLAAAQSDPVAPPAPAAPAPPATAAATTPAAPMPEPTAAVAANTPAAPAATAPITAVPVAGTPVPRGGDGLVRAAEPVAGFADDDELILEIATARNELTGTIIAYTQGGIPYLPLGEIARFLDLAVTVSDGGRYATGWAIDPTRTITLNLREGTVTIDGQTRKLAPGDAVAFDGELYLRAERFGDLFPLTLTPNLRSQTVTVQTRVPFPFEQRLARETAREQLRGRLQRRDGRGFPKVATPWRALDLPLLDSEWRLASDTTRGTRSEADLRLAGDFAWLTARAFVSGDSQNGLTAARLELGRRDPDGGLLGPLGATAFGLGDVTSTPLAMGPASVAGRGLFLGNAPLERASVFDRIELRGDMPDGFEAELYRNNILIDSASGPDNGQYRFLNVPVEFGLNVFRVVLYGPQGQRRETVRQISVGDGRIGAGELVYAASAVQKNRTLFNLQGRDYQPGADDGSLRATAEAQYGLSGGLTGALGAAWYERFGARHWLATGGLRSGFAGFAVKLDLGLSDGAGRALGLGLARKLGGFSVTLNHAEYGGRFVDEVRAFSDQPLRRATELAFNGALRLGAAGLSLPTNGLVRNLAFADGRRVLTGSLNQTLPLSRGLQLSNLLEFNRTSQPLFGTTTQLRGAFDLASLARRSTQLRASLGYELTPRSRIASAAVQVDRRIGPDTTLTATAAHMFEAGQDRFGLSAIHRFPRFAVALDGAYSTRPAQYTAMLRVSFSLGRNPLDGRLFMSQTGLASGGAIALHAFRDLDGDGRFSPGEPPLGDVRFFAGSENQATDAAGHVLLGKLGDGARTSVRIDADSLPDINLAPVSEGIELSPRPGRIHVESFPVRALGELDGTAYFRTAEGERGVSGVIVLLLDPGGRPAARTRTGSDGSFWFEKVVPGPYRLALDPGQAERLKIQLVGEPAVTIGRDGAGQRLDLHLQAREPTGTP</sequence>
<evidence type="ECO:0000313" key="2">
    <source>
        <dbReference type="EMBL" id="MBC2668166.1"/>
    </source>
</evidence>
<feature type="region of interest" description="Disordered" evidence="1">
    <location>
        <begin position="108"/>
        <end position="194"/>
    </location>
</feature>
<name>A0A7X1FWB1_9SPHN</name>
<evidence type="ECO:0008006" key="4">
    <source>
        <dbReference type="Google" id="ProtNLM"/>
    </source>
</evidence>